<protein>
    <recommendedName>
        <fullName evidence="2">Core-binding (CB) domain-containing protein</fullName>
    </recommendedName>
</protein>
<dbReference type="InterPro" id="IPR010998">
    <property type="entry name" value="Integrase_recombinase_N"/>
</dbReference>
<proteinExistence type="predicted"/>
<dbReference type="Gene3D" id="1.10.150.130">
    <property type="match status" value="1"/>
</dbReference>
<dbReference type="AlphaFoldDB" id="X1G2B5"/>
<organism evidence="3">
    <name type="scientific">marine sediment metagenome</name>
    <dbReference type="NCBI Taxonomy" id="412755"/>
    <lineage>
        <taxon>unclassified sequences</taxon>
        <taxon>metagenomes</taxon>
        <taxon>ecological metagenomes</taxon>
    </lineage>
</organism>
<evidence type="ECO:0000259" key="2">
    <source>
        <dbReference type="PROSITE" id="PS51900"/>
    </source>
</evidence>
<feature type="non-terminal residue" evidence="3">
    <location>
        <position position="278"/>
    </location>
</feature>
<accession>X1G2B5</accession>
<dbReference type="GO" id="GO:0003677">
    <property type="term" value="F:DNA binding"/>
    <property type="evidence" value="ECO:0007669"/>
    <property type="project" value="UniProtKB-KW"/>
</dbReference>
<name>X1G2B5_9ZZZZ</name>
<feature type="domain" description="Core-binding (CB)" evidence="2">
    <location>
        <begin position="30"/>
        <end position="130"/>
    </location>
</feature>
<evidence type="ECO:0000313" key="3">
    <source>
        <dbReference type="EMBL" id="GAH35729.1"/>
    </source>
</evidence>
<dbReference type="InterPro" id="IPR044068">
    <property type="entry name" value="CB"/>
</dbReference>
<evidence type="ECO:0000256" key="1">
    <source>
        <dbReference type="ARBA" id="ARBA00023125"/>
    </source>
</evidence>
<dbReference type="PROSITE" id="PS51900">
    <property type="entry name" value="CB"/>
    <property type="match status" value="1"/>
</dbReference>
<keyword evidence="1" id="KW-0238">DNA-binding</keyword>
<sequence>MSKQGHKQTCLNLSVLGIQSKKEENTMQYKTMVTWMDRGSFASGTRVNYESNLRNFLVWKRENGGKFADMTPDDLIEYQKKARRSLEEDTEFEIIDELVQPYIKSLQDRLREGTLGSRISAINSFFKFNRAKLPEWTIGRSAGVPKVFGNLPFKDIREVCSNSSSVYRTIFLCTYMAGMDRALFNHWNIELGYKSIEDDIKRGSKIIVIKSPGRKKFKNKLPFYTLIGGDAVDALYKYLENDRKMTIDRFFGGDPNKATAIFYNQIGTPVTGKVLTEY</sequence>
<gene>
    <name evidence="3" type="ORF">S03H2_18045</name>
</gene>
<dbReference type="EMBL" id="BARU01009337">
    <property type="protein sequence ID" value="GAH35729.1"/>
    <property type="molecule type" value="Genomic_DNA"/>
</dbReference>
<comment type="caution">
    <text evidence="3">The sequence shown here is derived from an EMBL/GenBank/DDBJ whole genome shotgun (WGS) entry which is preliminary data.</text>
</comment>
<reference evidence="3" key="1">
    <citation type="journal article" date="2014" name="Front. Microbiol.">
        <title>High frequency of phylogenetically diverse reductive dehalogenase-homologous genes in deep subseafloor sedimentary metagenomes.</title>
        <authorList>
            <person name="Kawai M."/>
            <person name="Futagami T."/>
            <person name="Toyoda A."/>
            <person name="Takaki Y."/>
            <person name="Nishi S."/>
            <person name="Hori S."/>
            <person name="Arai W."/>
            <person name="Tsubouchi T."/>
            <person name="Morono Y."/>
            <person name="Uchiyama I."/>
            <person name="Ito T."/>
            <person name="Fujiyama A."/>
            <person name="Inagaki F."/>
            <person name="Takami H."/>
        </authorList>
    </citation>
    <scope>NUCLEOTIDE SEQUENCE</scope>
    <source>
        <strain evidence="3">Expedition CK06-06</strain>
    </source>
</reference>